<dbReference type="InterPro" id="IPR005828">
    <property type="entry name" value="MFS_sugar_transport-like"/>
</dbReference>
<dbReference type="PANTHER" id="PTHR23503:SF132">
    <property type="entry name" value="SOLUTE CARRIER FAMILY 2, FACILITATED GLUCOSE TRANSPORTER MEMBER 5-LIKE"/>
    <property type="match status" value="1"/>
</dbReference>
<evidence type="ECO:0000313" key="11">
    <source>
        <dbReference type="Proteomes" id="UP001283361"/>
    </source>
</evidence>
<feature type="compositionally biased region" description="Basic and acidic residues" evidence="7">
    <location>
        <begin position="752"/>
        <end position="765"/>
    </location>
</feature>
<evidence type="ECO:0000256" key="8">
    <source>
        <dbReference type="SAM" id="Phobius"/>
    </source>
</evidence>
<feature type="transmembrane region" description="Helical" evidence="8">
    <location>
        <begin position="189"/>
        <end position="210"/>
    </location>
</feature>
<evidence type="ECO:0000256" key="2">
    <source>
        <dbReference type="ARBA" id="ARBA00022448"/>
    </source>
</evidence>
<evidence type="ECO:0000256" key="1">
    <source>
        <dbReference type="ARBA" id="ARBA00004651"/>
    </source>
</evidence>
<accession>A0AAE0YPL7</accession>
<feature type="transmembrane region" description="Helical" evidence="8">
    <location>
        <begin position="372"/>
        <end position="394"/>
    </location>
</feature>
<evidence type="ECO:0000256" key="5">
    <source>
        <dbReference type="ARBA" id="ARBA00022989"/>
    </source>
</evidence>
<keyword evidence="4 8" id="KW-0812">Transmembrane</keyword>
<feature type="transmembrane region" description="Helical" evidence="8">
    <location>
        <begin position="464"/>
        <end position="487"/>
    </location>
</feature>
<feature type="transmembrane region" description="Helical" evidence="8">
    <location>
        <begin position="336"/>
        <end position="360"/>
    </location>
</feature>
<dbReference type="InterPro" id="IPR020846">
    <property type="entry name" value="MFS_dom"/>
</dbReference>
<dbReference type="PRINTS" id="PR00171">
    <property type="entry name" value="SUGRTRNSPORT"/>
</dbReference>
<dbReference type="GO" id="GO:0005886">
    <property type="term" value="C:plasma membrane"/>
    <property type="evidence" value="ECO:0007669"/>
    <property type="project" value="UniProtKB-SubCell"/>
</dbReference>
<dbReference type="GO" id="GO:0070837">
    <property type="term" value="P:dehydroascorbic acid transport"/>
    <property type="evidence" value="ECO:0007669"/>
    <property type="project" value="TreeGrafter"/>
</dbReference>
<dbReference type="PROSITE" id="PS50850">
    <property type="entry name" value="MFS"/>
    <property type="match status" value="1"/>
</dbReference>
<feature type="region of interest" description="Disordered" evidence="7">
    <location>
        <begin position="577"/>
        <end position="601"/>
    </location>
</feature>
<dbReference type="PROSITE" id="PS00217">
    <property type="entry name" value="SUGAR_TRANSPORT_2"/>
    <property type="match status" value="1"/>
</dbReference>
<gene>
    <name evidence="10" type="ORF">RRG08_047150</name>
</gene>
<feature type="transmembrane region" description="Helical" evidence="8">
    <location>
        <begin position="222"/>
        <end position="245"/>
    </location>
</feature>
<dbReference type="Gene3D" id="1.20.1250.20">
    <property type="entry name" value="MFS general substrate transporter like domains"/>
    <property type="match status" value="1"/>
</dbReference>
<dbReference type="Proteomes" id="UP001283361">
    <property type="component" value="Unassembled WGS sequence"/>
</dbReference>
<feature type="transmembrane region" description="Helical" evidence="8">
    <location>
        <begin position="163"/>
        <end position="183"/>
    </location>
</feature>
<name>A0AAE0YPL7_9GAST</name>
<dbReference type="GO" id="GO:1990539">
    <property type="term" value="P:fructose import across plasma membrane"/>
    <property type="evidence" value="ECO:0007669"/>
    <property type="project" value="UniProtKB-ARBA"/>
</dbReference>
<dbReference type="InterPro" id="IPR005829">
    <property type="entry name" value="Sugar_transporter_CS"/>
</dbReference>
<proteinExistence type="predicted"/>
<feature type="region of interest" description="Disordered" evidence="7">
    <location>
        <begin position="623"/>
        <end position="665"/>
    </location>
</feature>
<evidence type="ECO:0000256" key="4">
    <source>
        <dbReference type="ARBA" id="ARBA00022692"/>
    </source>
</evidence>
<dbReference type="InterPro" id="IPR045263">
    <property type="entry name" value="GLUT"/>
</dbReference>
<keyword evidence="11" id="KW-1185">Reference proteome</keyword>
<dbReference type="GO" id="GO:0005353">
    <property type="term" value="F:fructose transmembrane transporter activity"/>
    <property type="evidence" value="ECO:0007669"/>
    <property type="project" value="UniProtKB-ARBA"/>
</dbReference>
<feature type="transmembrane region" description="Helical" evidence="8">
    <location>
        <begin position="251"/>
        <end position="273"/>
    </location>
</feature>
<dbReference type="FunFam" id="1.20.1250.20:FF:001511">
    <property type="entry name" value="Solute carrier family 2, facilitated glucose transporter member 5"/>
    <property type="match status" value="1"/>
</dbReference>
<dbReference type="NCBIfam" id="TIGR00879">
    <property type="entry name" value="SP"/>
    <property type="match status" value="1"/>
</dbReference>
<feature type="transmembrane region" description="Helical" evidence="8">
    <location>
        <begin position="129"/>
        <end position="151"/>
    </location>
</feature>
<keyword evidence="2" id="KW-0813">Transport</keyword>
<keyword evidence="6 8" id="KW-0472">Membrane</keyword>
<evidence type="ECO:0000313" key="10">
    <source>
        <dbReference type="EMBL" id="KAK3751874.1"/>
    </source>
</evidence>
<feature type="domain" description="Major facilitator superfamily (MFS) profile" evidence="9">
    <location>
        <begin position="81"/>
        <end position="517"/>
    </location>
</feature>
<keyword evidence="5 8" id="KW-1133">Transmembrane helix</keyword>
<dbReference type="EMBL" id="JAWDGP010005804">
    <property type="protein sequence ID" value="KAK3751874.1"/>
    <property type="molecule type" value="Genomic_DNA"/>
</dbReference>
<feature type="transmembrane region" description="Helical" evidence="8">
    <location>
        <begin position="429"/>
        <end position="452"/>
    </location>
</feature>
<reference evidence="10" key="1">
    <citation type="journal article" date="2023" name="G3 (Bethesda)">
        <title>A reference genome for the long-term kleptoplast-retaining sea slug Elysia crispata morphotype clarki.</title>
        <authorList>
            <person name="Eastman K.E."/>
            <person name="Pendleton A.L."/>
            <person name="Shaikh M.A."/>
            <person name="Suttiyut T."/>
            <person name="Ogas R."/>
            <person name="Tomko P."/>
            <person name="Gavelis G."/>
            <person name="Widhalm J.R."/>
            <person name="Wisecaver J.H."/>
        </authorList>
    </citation>
    <scope>NUCLEOTIDE SEQUENCE</scope>
    <source>
        <strain evidence="10">ECLA1</strain>
    </source>
</reference>
<feature type="region of interest" description="Disordered" evidence="7">
    <location>
        <begin position="729"/>
        <end position="785"/>
    </location>
</feature>
<organism evidence="10 11">
    <name type="scientific">Elysia crispata</name>
    <name type="common">lettuce slug</name>
    <dbReference type="NCBI Taxonomy" id="231223"/>
    <lineage>
        <taxon>Eukaryota</taxon>
        <taxon>Metazoa</taxon>
        <taxon>Spiralia</taxon>
        <taxon>Lophotrochozoa</taxon>
        <taxon>Mollusca</taxon>
        <taxon>Gastropoda</taxon>
        <taxon>Heterobranchia</taxon>
        <taxon>Euthyneura</taxon>
        <taxon>Panpulmonata</taxon>
        <taxon>Sacoglossa</taxon>
        <taxon>Placobranchoidea</taxon>
        <taxon>Plakobranchidae</taxon>
        <taxon>Elysia</taxon>
    </lineage>
</organism>
<feature type="transmembrane region" description="Helical" evidence="8">
    <location>
        <begin position="401"/>
        <end position="423"/>
    </location>
</feature>
<dbReference type="InterPro" id="IPR003663">
    <property type="entry name" value="Sugar/inositol_transpt"/>
</dbReference>
<sequence>MGLWKQDLYNGCGSNSFNLPPQSLVWLPNGVTGHINDPDADVTDEEDIFSAGEEMTSLVDAREDEPLDKEKPRVTAALLLSAFGISTGSFQYGYNVSVLNEPFQVLQAFINETSYHNTGQYLTSATIRFYWSAIVSVFALGGAIGACALGWWSVTFGRKRGCLANTLLGFAATIMMVLSPTFHSFLSLFVGRFIMGIHAGLYTGLCPLYLNEISTPLTRGPLGVIHQTGTVAGLLVAQILGFPILLGSEHLWVLLLGFAAVPLVIQITVLSFCPESPRFIAKVQKDVSATRDALRQLRGTYLVEEELFKLTDDKESSLKEKSSWELVRMSDHRIKLILAIMIMMCPHLAGSIAVVFYSSLIFEDVGESPTQAMYATSGIGATLVVFAVLSIWLVNRAGRRLLLLLGLMIMSVSSAVIVVLNEVQQPEAVVAAVLVFILGFAIGPGPIPFLVVPELFPSDVRRSALAISIPFNWLANFSVGLAFPSLMASLKHLTFSVFAAGSMGVFVFLYFLLPETRPGPLEDLSFSYQGEDFSQAARASLSIDLHSSHSDGSKEPTVIERLRQGLSRSAILGDADFRQERRHLHRQDSKGRKSKTHRKYTFYEPSYNDDLATGKLQRALSDGAYSQVHHHHLSRSSHETSRKFSHLSENSRKSKGNGVAASDKTPVLSNAMRALYSPTDLEYGSGNSGLTSLMNSHNSSDWTESGATGDERLYSQKHHLSFNSKHFGEGAREVKDSGHDQSQASMGQRKLPGNERVERSRERRSTSLTVHETWTDSCDADVEAD</sequence>
<feature type="compositionally biased region" description="Basic and acidic residues" evidence="7">
    <location>
        <begin position="729"/>
        <end position="739"/>
    </location>
</feature>
<dbReference type="GO" id="GO:0046323">
    <property type="term" value="P:D-glucose import"/>
    <property type="evidence" value="ECO:0007669"/>
    <property type="project" value="TreeGrafter"/>
</dbReference>
<protein>
    <recommendedName>
        <fullName evidence="9">Major facilitator superfamily (MFS) profile domain-containing protein</fullName>
    </recommendedName>
</protein>
<dbReference type="PANTHER" id="PTHR23503">
    <property type="entry name" value="SOLUTE CARRIER FAMILY 2"/>
    <property type="match status" value="1"/>
</dbReference>
<keyword evidence="3" id="KW-1003">Cell membrane</keyword>
<evidence type="ECO:0000256" key="6">
    <source>
        <dbReference type="ARBA" id="ARBA00023136"/>
    </source>
</evidence>
<dbReference type="AlphaFoldDB" id="A0AAE0YPL7"/>
<evidence type="ECO:0000256" key="7">
    <source>
        <dbReference type="SAM" id="MobiDB-lite"/>
    </source>
</evidence>
<dbReference type="SUPFAM" id="SSF103473">
    <property type="entry name" value="MFS general substrate transporter"/>
    <property type="match status" value="1"/>
</dbReference>
<evidence type="ECO:0000256" key="3">
    <source>
        <dbReference type="ARBA" id="ARBA00022475"/>
    </source>
</evidence>
<dbReference type="GO" id="GO:0055056">
    <property type="term" value="F:D-glucose transmembrane transporter activity"/>
    <property type="evidence" value="ECO:0007669"/>
    <property type="project" value="TreeGrafter"/>
</dbReference>
<comment type="subcellular location">
    <subcellularLocation>
        <location evidence="1">Cell membrane</location>
        <topology evidence="1">Multi-pass membrane protein</topology>
    </subcellularLocation>
</comment>
<dbReference type="Pfam" id="PF00083">
    <property type="entry name" value="Sugar_tr"/>
    <property type="match status" value="1"/>
</dbReference>
<feature type="transmembrane region" description="Helical" evidence="8">
    <location>
        <begin position="493"/>
        <end position="513"/>
    </location>
</feature>
<evidence type="ECO:0000259" key="9">
    <source>
        <dbReference type="PROSITE" id="PS50850"/>
    </source>
</evidence>
<dbReference type="InterPro" id="IPR036259">
    <property type="entry name" value="MFS_trans_sf"/>
</dbReference>
<comment type="caution">
    <text evidence="10">The sequence shown here is derived from an EMBL/GenBank/DDBJ whole genome shotgun (WGS) entry which is preliminary data.</text>
</comment>